<evidence type="ECO:0000313" key="2">
    <source>
        <dbReference type="Proteomes" id="UP000199356"/>
    </source>
</evidence>
<sequence length="143" mass="15907">MSKPSFNNMPKANHRAVLHYFDSDALPHDQRTLAIAADGLAAARRARPLLDDIPEDLAVEIPDLLRILRDSIARRAIFVPAFREAAEQFRRIGARLLESRYPDDEHLREAVIMVGEALDASERVEDLVAAAALMKTVAAARAR</sequence>
<keyword evidence="2" id="KW-1185">Reference proteome</keyword>
<dbReference type="RefSeq" id="WP_093420094.1">
    <property type="nucleotide sequence ID" value="NZ_FOXA01000005.1"/>
</dbReference>
<organism evidence="1 2">
    <name type="scientific">Tranquillimonas alkanivorans</name>
    <dbReference type="NCBI Taxonomy" id="441119"/>
    <lineage>
        <taxon>Bacteria</taxon>
        <taxon>Pseudomonadati</taxon>
        <taxon>Pseudomonadota</taxon>
        <taxon>Alphaproteobacteria</taxon>
        <taxon>Rhodobacterales</taxon>
        <taxon>Roseobacteraceae</taxon>
        <taxon>Tranquillimonas</taxon>
    </lineage>
</organism>
<name>A0A1I5PCM9_9RHOB</name>
<proteinExistence type="predicted"/>
<evidence type="ECO:0000313" key="1">
    <source>
        <dbReference type="EMBL" id="SFP31271.1"/>
    </source>
</evidence>
<protein>
    <submittedName>
        <fullName evidence="1">Uncharacterized protein</fullName>
    </submittedName>
</protein>
<reference evidence="1 2" key="1">
    <citation type="submission" date="2016-10" db="EMBL/GenBank/DDBJ databases">
        <authorList>
            <person name="de Groot N.N."/>
        </authorList>
    </citation>
    <scope>NUCLEOTIDE SEQUENCE [LARGE SCALE GENOMIC DNA]</scope>
    <source>
        <strain evidence="1 2">DSM 19547</strain>
    </source>
</reference>
<dbReference type="EMBL" id="FOXA01000005">
    <property type="protein sequence ID" value="SFP31271.1"/>
    <property type="molecule type" value="Genomic_DNA"/>
</dbReference>
<dbReference type="AlphaFoldDB" id="A0A1I5PCM9"/>
<dbReference type="STRING" id="441119.SAMN04488047_10510"/>
<accession>A0A1I5PCM9</accession>
<dbReference type="Proteomes" id="UP000199356">
    <property type="component" value="Unassembled WGS sequence"/>
</dbReference>
<gene>
    <name evidence="1" type="ORF">SAMN04488047_10510</name>
</gene>